<evidence type="ECO:0000313" key="2">
    <source>
        <dbReference type="Proteomes" id="UP000292052"/>
    </source>
</evidence>
<dbReference type="Proteomes" id="UP000292052">
    <property type="component" value="Unassembled WGS sequence"/>
</dbReference>
<proteinExistence type="predicted"/>
<organism evidence="1 2">
    <name type="scientific">Asbolus verrucosus</name>
    <name type="common">Desert ironclad beetle</name>
    <dbReference type="NCBI Taxonomy" id="1661398"/>
    <lineage>
        <taxon>Eukaryota</taxon>
        <taxon>Metazoa</taxon>
        <taxon>Ecdysozoa</taxon>
        <taxon>Arthropoda</taxon>
        <taxon>Hexapoda</taxon>
        <taxon>Insecta</taxon>
        <taxon>Pterygota</taxon>
        <taxon>Neoptera</taxon>
        <taxon>Endopterygota</taxon>
        <taxon>Coleoptera</taxon>
        <taxon>Polyphaga</taxon>
        <taxon>Cucujiformia</taxon>
        <taxon>Tenebrionidae</taxon>
        <taxon>Pimeliinae</taxon>
        <taxon>Asbolus</taxon>
    </lineage>
</organism>
<comment type="caution">
    <text evidence="1">The sequence shown here is derived from an EMBL/GenBank/DDBJ whole genome shotgun (WGS) entry which is preliminary data.</text>
</comment>
<sequence>MLTIEHKSFLLESYFRNGVKLENGEWSYSVQVCFEEFQEHFINHFSVKNFAAPWK</sequence>
<dbReference type="EMBL" id="QDEB01104937">
    <property type="protein sequence ID" value="RZC10195.1"/>
    <property type="molecule type" value="Genomic_DNA"/>
</dbReference>
<protein>
    <submittedName>
        <fullName evidence="1">Uncharacterized protein</fullName>
    </submittedName>
</protein>
<name>A0A482VFC4_ASBVE</name>
<accession>A0A482VFC4</accession>
<evidence type="ECO:0000313" key="1">
    <source>
        <dbReference type="EMBL" id="RZC10195.1"/>
    </source>
</evidence>
<dbReference type="OrthoDB" id="8192496at2759"/>
<keyword evidence="2" id="KW-1185">Reference proteome</keyword>
<dbReference type="AlphaFoldDB" id="A0A482VFC4"/>
<gene>
    <name evidence="1" type="ORF">BDFB_014799</name>
</gene>
<reference evidence="1 2" key="1">
    <citation type="submission" date="2017-03" db="EMBL/GenBank/DDBJ databases">
        <title>Genome of the blue death feigning beetle - Asbolus verrucosus.</title>
        <authorList>
            <person name="Rider S.D."/>
        </authorList>
    </citation>
    <scope>NUCLEOTIDE SEQUENCE [LARGE SCALE GENOMIC DNA]</scope>
    <source>
        <strain evidence="1">Butters</strain>
        <tissue evidence="1">Head and leg muscle</tissue>
    </source>
</reference>